<dbReference type="SUPFAM" id="SSF103506">
    <property type="entry name" value="Mitochondrial carrier"/>
    <property type="match status" value="1"/>
</dbReference>
<evidence type="ECO:0000256" key="2">
    <source>
        <dbReference type="ARBA" id="ARBA00006375"/>
    </source>
</evidence>
<feature type="compositionally biased region" description="Low complexity" evidence="11">
    <location>
        <begin position="330"/>
        <end position="355"/>
    </location>
</feature>
<keyword evidence="5" id="KW-0677">Repeat</keyword>
<keyword evidence="13" id="KW-1185">Reference proteome</keyword>
<reference evidence="13" key="1">
    <citation type="journal article" date="2017" name="Nat. Microbiol.">
        <title>Global analysis of biosynthetic gene clusters reveals vast potential of secondary metabolite production in Penicillium species.</title>
        <authorList>
            <person name="Nielsen J.C."/>
            <person name="Grijseels S."/>
            <person name="Prigent S."/>
            <person name="Ji B."/>
            <person name="Dainat J."/>
            <person name="Nielsen K.F."/>
            <person name="Frisvad J.C."/>
            <person name="Workman M."/>
            <person name="Nielsen J."/>
        </authorList>
    </citation>
    <scope>NUCLEOTIDE SEQUENCE [LARGE SCALE GENOMIC DNA]</scope>
    <source>
        <strain evidence="13">IBT 24891</strain>
    </source>
</reference>
<name>A0A1V6TAK9_9EURO</name>
<dbReference type="Proteomes" id="UP000191285">
    <property type="component" value="Unassembled WGS sequence"/>
</dbReference>
<keyword evidence="6" id="KW-0999">Mitochondrion inner membrane</keyword>
<organism evidence="12 13">
    <name type="scientific">Penicillium steckii</name>
    <dbReference type="NCBI Taxonomy" id="303698"/>
    <lineage>
        <taxon>Eukaryota</taxon>
        <taxon>Fungi</taxon>
        <taxon>Dikarya</taxon>
        <taxon>Ascomycota</taxon>
        <taxon>Pezizomycotina</taxon>
        <taxon>Eurotiomycetes</taxon>
        <taxon>Eurotiomycetidae</taxon>
        <taxon>Eurotiales</taxon>
        <taxon>Aspergillaceae</taxon>
        <taxon>Penicillium</taxon>
    </lineage>
</organism>
<dbReference type="InterPro" id="IPR023395">
    <property type="entry name" value="MCP_dom_sf"/>
</dbReference>
<evidence type="ECO:0000313" key="12">
    <source>
        <dbReference type="EMBL" id="OQE23181.1"/>
    </source>
</evidence>
<evidence type="ECO:0008006" key="14">
    <source>
        <dbReference type="Google" id="ProtNLM"/>
    </source>
</evidence>
<evidence type="ECO:0000256" key="10">
    <source>
        <dbReference type="RuleBase" id="RU000488"/>
    </source>
</evidence>
<keyword evidence="8 9" id="KW-0472">Membrane</keyword>
<evidence type="ECO:0000256" key="1">
    <source>
        <dbReference type="ARBA" id="ARBA00004141"/>
    </source>
</evidence>
<accession>A0A1V6TAK9</accession>
<evidence type="ECO:0000256" key="8">
    <source>
        <dbReference type="ARBA" id="ARBA00023136"/>
    </source>
</evidence>
<feature type="compositionally biased region" description="Basic and acidic residues" evidence="11">
    <location>
        <begin position="312"/>
        <end position="327"/>
    </location>
</feature>
<evidence type="ECO:0000256" key="11">
    <source>
        <dbReference type="SAM" id="MobiDB-lite"/>
    </source>
</evidence>
<dbReference type="PROSITE" id="PS50920">
    <property type="entry name" value="SOLCAR"/>
    <property type="match status" value="3"/>
</dbReference>
<gene>
    <name evidence="12" type="ORF">PENSTE_c009G00145</name>
</gene>
<evidence type="ECO:0000256" key="6">
    <source>
        <dbReference type="ARBA" id="ARBA00022792"/>
    </source>
</evidence>
<evidence type="ECO:0000256" key="4">
    <source>
        <dbReference type="ARBA" id="ARBA00022692"/>
    </source>
</evidence>
<evidence type="ECO:0000313" key="13">
    <source>
        <dbReference type="Proteomes" id="UP000191285"/>
    </source>
</evidence>
<comment type="similarity">
    <text evidence="2 10">Belongs to the mitochondrial carrier (TC 2.A.29) family.</text>
</comment>
<dbReference type="STRING" id="303698.A0A1V6TAK9"/>
<dbReference type="PANTHER" id="PTHR45667">
    <property type="entry name" value="S-ADENOSYLMETHIONINE MITOCHONDRIAL CARRIER PROTEIN"/>
    <property type="match status" value="1"/>
</dbReference>
<comment type="caution">
    <text evidence="12">The sequence shown here is derived from an EMBL/GenBank/DDBJ whole genome shotgun (WGS) entry which is preliminary data.</text>
</comment>
<protein>
    <recommendedName>
        <fullName evidence="14">Mitochondrial thiamine pyrophosphate carrier 1</fullName>
    </recommendedName>
</protein>
<dbReference type="Gene3D" id="1.50.40.10">
    <property type="entry name" value="Mitochondrial carrier domain"/>
    <property type="match status" value="2"/>
</dbReference>
<evidence type="ECO:0000256" key="5">
    <source>
        <dbReference type="ARBA" id="ARBA00022737"/>
    </source>
</evidence>
<evidence type="ECO:0000256" key="3">
    <source>
        <dbReference type="ARBA" id="ARBA00022448"/>
    </source>
</evidence>
<evidence type="ECO:0000256" key="9">
    <source>
        <dbReference type="PROSITE-ProRule" id="PRU00282"/>
    </source>
</evidence>
<dbReference type="GO" id="GO:0016020">
    <property type="term" value="C:membrane"/>
    <property type="evidence" value="ECO:0007669"/>
    <property type="project" value="UniProtKB-SubCell"/>
</dbReference>
<feature type="region of interest" description="Disordered" evidence="11">
    <location>
        <begin position="296"/>
        <end position="368"/>
    </location>
</feature>
<dbReference type="AlphaFoldDB" id="A0A1V6TAK9"/>
<dbReference type="Pfam" id="PF00153">
    <property type="entry name" value="Mito_carr"/>
    <property type="match status" value="4"/>
</dbReference>
<keyword evidence="6" id="KW-0496">Mitochondrion</keyword>
<dbReference type="InterPro" id="IPR018108">
    <property type="entry name" value="MCP_transmembrane"/>
</dbReference>
<feature type="repeat" description="Solcar" evidence="9">
    <location>
        <begin position="266"/>
        <end position="414"/>
    </location>
</feature>
<keyword evidence="7" id="KW-1133">Transmembrane helix</keyword>
<feature type="repeat" description="Solcar" evidence="9">
    <location>
        <begin position="67"/>
        <end position="155"/>
    </location>
</feature>
<evidence type="ECO:0000256" key="7">
    <source>
        <dbReference type="ARBA" id="ARBA00022989"/>
    </source>
</evidence>
<dbReference type="EMBL" id="MLKD01000009">
    <property type="protein sequence ID" value="OQE23181.1"/>
    <property type="molecule type" value="Genomic_DNA"/>
</dbReference>
<dbReference type="FunFam" id="1.50.40.10:FF:000095">
    <property type="entry name" value="Mitochondrial carrier protein"/>
    <property type="match status" value="1"/>
</dbReference>
<keyword evidence="4 9" id="KW-0812">Transmembrane</keyword>
<keyword evidence="3 10" id="KW-0813">Transport</keyword>
<feature type="repeat" description="Solcar" evidence="9">
    <location>
        <begin position="162"/>
        <end position="256"/>
    </location>
</feature>
<proteinExistence type="inferred from homology"/>
<sequence>MSLTSRVFGLFSTTANEDSNTTATTNSSTSTSSANRVYASDHAVKNEIIPGVSRSQSVALEEDEPRPPYHHAMLAGGTGGCAGDMLMHSLDTVKTRQQGDPTFPPKYTSMTSSYTTIYRQEGFCRGLYSGVTPAFWGSFPGTVIFFGVYEFTKRLMLDSGINPSLAYLSGGFFADLAASVVYVPSEVLKTRLQLQGRYNNPHFNSGYNYRGTTDALRTIVRQEGFPALFHGYKATIFRDLPFSALQFAFYEQEQTMAKEWVGKRDIGLGLEIATAATAGGMAGVITCPLDVVKTRIQTQQNPSGSSSSSGTKHSEHSHTHAPKESPRPHAPSSSHSQSQASRSHSRPISTSSPSTSVPPPGTPRLDTSSVFTGLRMIYRTEGIAGWFRGVGPRGVWTSIQSGTMLVMYQYLLKQLEGYQGMEDASL</sequence>
<comment type="subcellular location">
    <subcellularLocation>
        <location evidence="1">Membrane</location>
        <topology evidence="1">Multi-pass membrane protein</topology>
    </subcellularLocation>
</comment>
<dbReference type="OrthoDB" id="415315at2759"/>